<dbReference type="Proteomes" id="UP000325598">
    <property type="component" value="Unassembled WGS sequence"/>
</dbReference>
<evidence type="ECO:0000313" key="2">
    <source>
        <dbReference type="EMBL" id="GES28382.1"/>
    </source>
</evidence>
<accession>A0A5J4L851</accession>
<reference evidence="2 3" key="1">
    <citation type="submission" date="2019-10" db="EMBL/GenBank/DDBJ databases">
        <title>Whole genome shotgun sequence of Streptomyces angustmyceticus NBRC 3934.</title>
        <authorList>
            <person name="Hosoyama A."/>
            <person name="Ichikawa N."/>
            <person name="Kimura A."/>
            <person name="Kitahashi Y."/>
            <person name="Komaki H."/>
            <person name="Uohara A."/>
        </authorList>
    </citation>
    <scope>NUCLEOTIDE SEQUENCE [LARGE SCALE GENOMIC DNA]</scope>
    <source>
        <strain evidence="2 3">NBRC 3934</strain>
    </source>
</reference>
<gene>
    <name evidence="2" type="ORF">San01_08690</name>
</gene>
<comment type="caution">
    <text evidence="2">The sequence shown here is derived from an EMBL/GenBank/DDBJ whole genome shotgun (WGS) entry which is preliminary data.</text>
</comment>
<dbReference type="EMBL" id="BLAG01000004">
    <property type="protein sequence ID" value="GES28382.1"/>
    <property type="molecule type" value="Genomic_DNA"/>
</dbReference>
<feature type="compositionally biased region" description="Low complexity" evidence="1">
    <location>
        <begin position="90"/>
        <end position="105"/>
    </location>
</feature>
<sequence length="241" mass="24629">MGETTVPSCIHCGAQSEDSTAHSCPSCGMPRQAGVPGGTGQATATTGYGYVRVGSTILPQWLLWLVAALLAAGGVTAYVLVDSSDDSSSYASSYSSAGSSDGADGTVPSPTPSPTDIGSSPPTYVDPPSPSYLDTPTPSETSPSPDDASEVVEEYYRDINDENFSAAWDLGGKNIGGSSYSRWVAGFNTTKSIDLTAVNAGSPGQVRAVLHAVQSDGSVQVYQGTYTVSGGEIVSADISKY</sequence>
<proteinExistence type="predicted"/>
<organism evidence="2 3">
    <name type="scientific">Streptomyces angustmyceticus</name>
    <dbReference type="NCBI Taxonomy" id="285578"/>
    <lineage>
        <taxon>Bacteria</taxon>
        <taxon>Bacillati</taxon>
        <taxon>Actinomycetota</taxon>
        <taxon>Actinomycetes</taxon>
        <taxon>Kitasatosporales</taxon>
        <taxon>Streptomycetaceae</taxon>
        <taxon>Streptomyces</taxon>
    </lineage>
</organism>
<protein>
    <submittedName>
        <fullName evidence="2">Uncharacterized protein</fullName>
    </submittedName>
</protein>
<evidence type="ECO:0000313" key="3">
    <source>
        <dbReference type="Proteomes" id="UP000325598"/>
    </source>
</evidence>
<keyword evidence="3" id="KW-1185">Reference proteome</keyword>
<name>A0A5J4L851_9ACTN</name>
<dbReference type="AlphaFoldDB" id="A0A5J4L851"/>
<feature type="compositionally biased region" description="Low complexity" evidence="1">
    <location>
        <begin position="134"/>
        <end position="146"/>
    </location>
</feature>
<feature type="region of interest" description="Disordered" evidence="1">
    <location>
        <begin position="90"/>
        <end position="149"/>
    </location>
</feature>
<evidence type="ECO:0000256" key="1">
    <source>
        <dbReference type="SAM" id="MobiDB-lite"/>
    </source>
</evidence>